<evidence type="ECO:0000259" key="1">
    <source>
        <dbReference type="Pfam" id="PF02581"/>
    </source>
</evidence>
<dbReference type="EMBL" id="HBEL01009096">
    <property type="protein sequence ID" value="CAD8408229.1"/>
    <property type="molecule type" value="Transcribed_RNA"/>
</dbReference>
<reference evidence="3" key="1">
    <citation type="submission" date="2021-01" db="EMBL/GenBank/DDBJ databases">
        <authorList>
            <person name="Corre E."/>
            <person name="Pelletier E."/>
            <person name="Niang G."/>
            <person name="Scheremetjew M."/>
            <person name="Finn R."/>
            <person name="Kale V."/>
            <person name="Holt S."/>
            <person name="Cochrane G."/>
            <person name="Meng A."/>
            <person name="Brown T."/>
            <person name="Cohen L."/>
        </authorList>
    </citation>
    <scope>NUCLEOTIDE SEQUENCE</scope>
    <source>
        <strain evidence="3">CCAP1064/1</strain>
    </source>
</reference>
<dbReference type="GO" id="GO:0008972">
    <property type="term" value="F:phosphomethylpyrimidine kinase activity"/>
    <property type="evidence" value="ECO:0007669"/>
    <property type="project" value="TreeGrafter"/>
</dbReference>
<feature type="domain" description="Pyridoxamine kinase/Phosphomethylpyrimidine kinase" evidence="2">
    <location>
        <begin position="3"/>
        <end position="175"/>
    </location>
</feature>
<dbReference type="InterPro" id="IPR013749">
    <property type="entry name" value="PM/HMP-P_kinase-1"/>
</dbReference>
<feature type="domain" description="Thiamine phosphate synthase/TenI" evidence="1">
    <location>
        <begin position="232"/>
        <end position="415"/>
    </location>
</feature>
<dbReference type="InterPro" id="IPR013785">
    <property type="entry name" value="Aldolase_TIM"/>
</dbReference>
<dbReference type="Pfam" id="PF02581">
    <property type="entry name" value="TMP-TENI"/>
    <property type="match status" value="1"/>
</dbReference>
<evidence type="ECO:0000313" key="3">
    <source>
        <dbReference type="EMBL" id="CAD8408229.1"/>
    </source>
</evidence>
<sequence length="433" mass="46288">VECVFPYADVLTPNKYEAEALLHRKLTCPEDVEQGARDLLAMGVQSVLIKGGHTLVETNDGTDGSAIAPDVNATLGYAQDYFLSRGSDTDRMCDGPRGVWIRNKRYDSPHTHGTGCTLSSAIASALALGHLSRETGHGTGAMRAIQAMDACCLAKAYVTAGIGQGVQLGKGSGPVAHTKFPSTHEHYPTIAFNPTHANPPAFLPMISSQAASVSSSSTKKIILGKILPIVSTTEWITKLCETKGITDVQLRIKDPQITSNTTAVTQLIAESSTICSRNNVRLWINDYWKEALSLPVNNKPFGIHLGQEDLTKCIDCGGIAKLREAQLALGISTHSFGELSVASALRPSYISLGPIYDTTSKDVNFEAQTVDTVRKWRELVGDDVPLVGIGGINDAERVKEVRNAGVDCVAVIGAVTKVEDLDTAVDCLIKAMN</sequence>
<dbReference type="InterPro" id="IPR036206">
    <property type="entry name" value="ThiamineP_synth_sf"/>
</dbReference>
<feature type="non-terminal residue" evidence="3">
    <location>
        <position position="1"/>
    </location>
</feature>
<dbReference type="GO" id="GO:0005829">
    <property type="term" value="C:cytosol"/>
    <property type="evidence" value="ECO:0007669"/>
    <property type="project" value="TreeGrafter"/>
</dbReference>
<dbReference type="AlphaFoldDB" id="A0A7S0GAE5"/>
<dbReference type="PANTHER" id="PTHR20858">
    <property type="entry name" value="PHOSPHOMETHYLPYRIMIDINE KINASE"/>
    <property type="match status" value="1"/>
</dbReference>
<evidence type="ECO:0008006" key="4">
    <source>
        <dbReference type="Google" id="ProtNLM"/>
    </source>
</evidence>
<dbReference type="Pfam" id="PF08543">
    <property type="entry name" value="Phos_pyr_kin"/>
    <property type="match status" value="1"/>
</dbReference>
<name>A0A7S0GAE5_9STRA</name>
<proteinExistence type="predicted"/>
<organism evidence="3">
    <name type="scientific">Proboscia inermis</name>
    <dbReference type="NCBI Taxonomy" id="420281"/>
    <lineage>
        <taxon>Eukaryota</taxon>
        <taxon>Sar</taxon>
        <taxon>Stramenopiles</taxon>
        <taxon>Ochrophyta</taxon>
        <taxon>Bacillariophyta</taxon>
        <taxon>Coscinodiscophyceae</taxon>
        <taxon>Rhizosoleniophycidae</taxon>
        <taxon>Rhizosoleniales</taxon>
        <taxon>Rhizosoleniaceae</taxon>
        <taxon>Proboscia</taxon>
    </lineage>
</organism>
<evidence type="ECO:0000259" key="2">
    <source>
        <dbReference type="Pfam" id="PF08543"/>
    </source>
</evidence>
<dbReference type="SUPFAM" id="SSF51391">
    <property type="entry name" value="Thiamin phosphate synthase"/>
    <property type="match status" value="1"/>
</dbReference>
<dbReference type="CDD" id="cd00564">
    <property type="entry name" value="TMP_TenI"/>
    <property type="match status" value="1"/>
</dbReference>
<dbReference type="InterPro" id="IPR022998">
    <property type="entry name" value="ThiamineP_synth_TenI"/>
</dbReference>
<dbReference type="PANTHER" id="PTHR20858:SF17">
    <property type="entry name" value="HYDROXYMETHYLPYRIMIDINE_PHOSPHOMETHYLPYRIMIDINE KINASE THI20-RELATED"/>
    <property type="match status" value="1"/>
</dbReference>
<dbReference type="Gene3D" id="3.40.1190.20">
    <property type="match status" value="1"/>
</dbReference>
<dbReference type="Gene3D" id="3.20.20.70">
    <property type="entry name" value="Aldolase class I"/>
    <property type="match status" value="1"/>
</dbReference>
<dbReference type="GO" id="GO:0009228">
    <property type="term" value="P:thiamine biosynthetic process"/>
    <property type="evidence" value="ECO:0007669"/>
    <property type="project" value="UniProtKB-KW"/>
</dbReference>
<dbReference type="GO" id="GO:0008902">
    <property type="term" value="F:hydroxymethylpyrimidine kinase activity"/>
    <property type="evidence" value="ECO:0007669"/>
    <property type="project" value="TreeGrafter"/>
</dbReference>
<dbReference type="SUPFAM" id="SSF53613">
    <property type="entry name" value="Ribokinase-like"/>
    <property type="match status" value="1"/>
</dbReference>
<protein>
    <recommendedName>
        <fullName evidence="4">Thiamine-phosphate pyrophosphorylase</fullName>
    </recommendedName>
</protein>
<gene>
    <name evidence="3" type="ORF">PINE0816_LOCUS4349</name>
</gene>
<accession>A0A7S0GAE5</accession>
<dbReference type="InterPro" id="IPR029056">
    <property type="entry name" value="Ribokinase-like"/>
</dbReference>